<evidence type="ECO:0000313" key="4">
    <source>
        <dbReference type="Proteomes" id="UP000663792"/>
    </source>
</evidence>
<feature type="domain" description="Amidohydrolase-related" evidence="2">
    <location>
        <begin position="57"/>
        <end position="407"/>
    </location>
</feature>
<gene>
    <name evidence="3" type="ORF">JL106_15485</name>
</gene>
<accession>A0A939C2U8</accession>
<evidence type="ECO:0000313" key="3">
    <source>
        <dbReference type="EMBL" id="MBM9468684.1"/>
    </source>
</evidence>
<dbReference type="SUPFAM" id="SSF51556">
    <property type="entry name" value="Metallo-dependent hydrolases"/>
    <property type="match status" value="1"/>
</dbReference>
<dbReference type="Proteomes" id="UP000663792">
    <property type="component" value="Unassembled WGS sequence"/>
</dbReference>
<protein>
    <submittedName>
        <fullName evidence="3">Amidohydrolase</fullName>
    </submittedName>
</protein>
<dbReference type="InterPro" id="IPR011059">
    <property type="entry name" value="Metal-dep_hydrolase_composite"/>
</dbReference>
<dbReference type="Gene3D" id="2.30.40.10">
    <property type="entry name" value="Urease, subunit C, domain 1"/>
    <property type="match status" value="1"/>
</dbReference>
<dbReference type="GO" id="GO:0016810">
    <property type="term" value="F:hydrolase activity, acting on carbon-nitrogen (but not peptide) bonds"/>
    <property type="evidence" value="ECO:0007669"/>
    <property type="project" value="InterPro"/>
</dbReference>
<proteinExistence type="predicted"/>
<dbReference type="EMBL" id="JAERWK010000020">
    <property type="protein sequence ID" value="MBM9468684.1"/>
    <property type="molecule type" value="Genomic_DNA"/>
</dbReference>
<name>A0A939C2U8_9ACTN</name>
<dbReference type="Gene3D" id="3.20.20.140">
    <property type="entry name" value="Metal-dependent hydrolases"/>
    <property type="match status" value="1"/>
</dbReference>
<dbReference type="Pfam" id="PF01979">
    <property type="entry name" value="Amidohydro_1"/>
    <property type="match status" value="1"/>
</dbReference>
<dbReference type="InterPro" id="IPR032466">
    <property type="entry name" value="Metal_Hydrolase"/>
</dbReference>
<comment type="caution">
    <text evidence="3">The sequence shown here is derived from an EMBL/GenBank/DDBJ whole genome shotgun (WGS) entry which is preliminary data.</text>
</comment>
<dbReference type="SUPFAM" id="SSF51338">
    <property type="entry name" value="Composite domain of metallo-dependent hydrolases"/>
    <property type="match status" value="1"/>
</dbReference>
<dbReference type="AlphaFoldDB" id="A0A939C2U8"/>
<keyword evidence="1" id="KW-0378">Hydrolase</keyword>
<keyword evidence="4" id="KW-1185">Reference proteome</keyword>
<dbReference type="InterPro" id="IPR006680">
    <property type="entry name" value="Amidohydro-rel"/>
</dbReference>
<dbReference type="InterPro" id="IPR050287">
    <property type="entry name" value="MTA/SAH_deaminase"/>
</dbReference>
<dbReference type="PANTHER" id="PTHR43794">
    <property type="entry name" value="AMINOHYDROLASE SSNA-RELATED"/>
    <property type="match status" value="1"/>
</dbReference>
<organism evidence="3 4">
    <name type="scientific">Nakamurella leprariae</name>
    <dbReference type="NCBI Taxonomy" id="2803911"/>
    <lineage>
        <taxon>Bacteria</taxon>
        <taxon>Bacillati</taxon>
        <taxon>Actinomycetota</taxon>
        <taxon>Actinomycetes</taxon>
        <taxon>Nakamurellales</taxon>
        <taxon>Nakamurellaceae</taxon>
        <taxon>Nakamurella</taxon>
    </lineage>
</organism>
<dbReference type="PANTHER" id="PTHR43794:SF11">
    <property type="entry name" value="AMIDOHYDROLASE-RELATED DOMAIN-CONTAINING PROTEIN"/>
    <property type="match status" value="1"/>
</dbReference>
<evidence type="ECO:0000259" key="2">
    <source>
        <dbReference type="Pfam" id="PF01979"/>
    </source>
</evidence>
<evidence type="ECO:0000256" key="1">
    <source>
        <dbReference type="ARBA" id="ARBA00022801"/>
    </source>
</evidence>
<sequence>MARTVLSGGTVLTMDPARPFLSDGTVVLDGTRIAWVGDTADHLAQDDDQVVDAAHRVVIPGLVNAHYHVDLGKGAGESSNETKPMWDLLFDDWYPFLGQLTEEEAYWATMASYAESVRNGVTTVNDMYVLTPARARAANDLGLRAVLSSEIATPETGIDTVATNVEAFHAVNGGANGDGLARVWLGVEWLPCATPELLTEVRAAATELGTGIHIHLNESMSEVDDALSRFGKRPTELAYELGFLGPDVVAAHCVHLSDAEITMMAETGTHISHNPGSNAYLGNGIARMNDFRAAGINVGMGTDAGFCSDLFEIMRWATYLHRATSRDVTARKSAEALRMATVGGSTALGQDTGVIAAGKLADLTLLDVDSVKFAMMDRTDAGLVEEFVVNHANGSDVATTIVNGEIVMRDRVLTTVDEAEITEGVARSIREANQRFFGGH</sequence>
<reference evidence="3" key="1">
    <citation type="submission" date="2021-01" db="EMBL/GenBank/DDBJ databases">
        <title>YIM 132084 draft genome.</title>
        <authorList>
            <person name="An D."/>
        </authorList>
    </citation>
    <scope>NUCLEOTIDE SEQUENCE</scope>
    <source>
        <strain evidence="3">YIM 132084</strain>
    </source>
</reference>
<dbReference type="CDD" id="cd01298">
    <property type="entry name" value="ATZ_TRZ_like"/>
    <property type="match status" value="1"/>
</dbReference>